<evidence type="ECO:0000313" key="3">
    <source>
        <dbReference type="Proteomes" id="UP000028607"/>
    </source>
</evidence>
<dbReference type="GO" id="GO:0005886">
    <property type="term" value="C:plasma membrane"/>
    <property type="evidence" value="ECO:0007669"/>
    <property type="project" value="TreeGrafter"/>
</dbReference>
<dbReference type="RefSeq" id="WP_038147951.1">
    <property type="nucleotide sequence ID" value="NZ_AQRC01000014.1"/>
</dbReference>
<sequence>MTLAADSETWSEIHAQPGIWSNWAPELASQTDELRRWIADAGYEEIIFAGAGTSAFIGEIAAFAAEGNLRLRAVPTTDIVSNPRECLRDDPRLLVVQFGRSGDSSETVGTLDLLDGLFPSVGRLHITCNPGGALATRAPAGTGEQRVLLLPEATHDKGFAMTSSFSTMLLSALACFAPRNILVEALGKLAAKAEQLMPQIDAMTPPRPERIVFLGSGALKGASHEAALKVLELTAGETVSSHEGTLGFRHGPKSVITGADLVVVMIHPDAHTKLYDNDVATEIRAQFPKARVITLGDDVADLDVSCLGDARWDAPLYVLVAQIWAVRWAEALGLNIDNPFVDMGNLSRVVTGVKLYPAA</sequence>
<protein>
    <submittedName>
        <fullName evidence="2">Tagatose-6-phosphate ketose/aldose isomerase</fullName>
    </submittedName>
</protein>
<evidence type="ECO:0000313" key="2">
    <source>
        <dbReference type="EMBL" id="KFE33857.1"/>
    </source>
</evidence>
<evidence type="ECO:0000259" key="1">
    <source>
        <dbReference type="PROSITE" id="PS51464"/>
    </source>
</evidence>
<dbReference type="AlphaFoldDB" id="A0A085TT10"/>
<dbReference type="Proteomes" id="UP000028607">
    <property type="component" value="Unassembled WGS sequence"/>
</dbReference>
<organism evidence="2 3">
    <name type="scientific">Thioclava atlantica</name>
    <dbReference type="NCBI Taxonomy" id="1317124"/>
    <lineage>
        <taxon>Bacteria</taxon>
        <taxon>Pseudomonadati</taxon>
        <taxon>Pseudomonadota</taxon>
        <taxon>Alphaproteobacteria</taxon>
        <taxon>Rhodobacterales</taxon>
        <taxon>Paracoccaceae</taxon>
        <taxon>Thioclava</taxon>
    </lineage>
</organism>
<dbReference type="PROSITE" id="PS51464">
    <property type="entry name" value="SIS"/>
    <property type="match status" value="1"/>
</dbReference>
<reference evidence="3" key="1">
    <citation type="submission" date="2013-04" db="EMBL/GenBank/DDBJ databases">
        <title>Thioclava sp. 13D2W-2 Genome Sequencing.</title>
        <authorList>
            <person name="Lai Q."/>
            <person name="Li G."/>
            <person name="Shao Z."/>
        </authorList>
    </citation>
    <scope>NUCLEOTIDE SEQUENCE [LARGE SCALE GENOMIC DNA]</scope>
    <source>
        <strain evidence="3">13D2W-2</strain>
    </source>
</reference>
<feature type="domain" description="SIS" evidence="1">
    <location>
        <begin position="34"/>
        <end position="192"/>
    </location>
</feature>
<dbReference type="OrthoDB" id="9810372at2"/>
<dbReference type="PATRIC" id="fig|1317124.6.peg.3087"/>
<dbReference type="GO" id="GO:0097367">
    <property type="term" value="F:carbohydrate derivative binding"/>
    <property type="evidence" value="ECO:0007669"/>
    <property type="project" value="InterPro"/>
</dbReference>
<dbReference type="eggNOG" id="COG2222">
    <property type="taxonomic scope" value="Bacteria"/>
</dbReference>
<comment type="caution">
    <text evidence="2">The sequence shown here is derived from an EMBL/GenBank/DDBJ whole genome shotgun (WGS) entry which is preliminary data.</text>
</comment>
<dbReference type="STRING" id="1317124.DW2_15365"/>
<accession>A0A085TT10</accession>
<dbReference type="SUPFAM" id="SSF53697">
    <property type="entry name" value="SIS domain"/>
    <property type="match status" value="1"/>
</dbReference>
<dbReference type="PANTHER" id="PTHR32502:SF3">
    <property type="entry name" value="D-GALACTOSAMINE-6-PHOSPHATE DEAMINASE AGAS-RELATED"/>
    <property type="match status" value="1"/>
</dbReference>
<keyword evidence="3" id="KW-1185">Reference proteome</keyword>
<dbReference type="InterPro" id="IPR050303">
    <property type="entry name" value="GatZ_KbaZ_carbometab"/>
</dbReference>
<keyword evidence="2" id="KW-0413">Isomerase</keyword>
<dbReference type="GO" id="GO:0016853">
    <property type="term" value="F:isomerase activity"/>
    <property type="evidence" value="ECO:0007669"/>
    <property type="project" value="UniProtKB-KW"/>
</dbReference>
<dbReference type="InterPro" id="IPR001347">
    <property type="entry name" value="SIS_dom"/>
</dbReference>
<dbReference type="GO" id="GO:0009401">
    <property type="term" value="P:phosphoenolpyruvate-dependent sugar phosphotransferase system"/>
    <property type="evidence" value="ECO:0007669"/>
    <property type="project" value="TreeGrafter"/>
</dbReference>
<proteinExistence type="predicted"/>
<reference evidence="2 3" key="2">
    <citation type="journal article" date="2015" name="Antonie Van Leeuwenhoek">
        <title>Thioclava indica sp. nov., isolated from surface seawater of the Indian Ocean.</title>
        <authorList>
            <person name="Liu Y."/>
            <person name="Lai Q."/>
            <person name="Du J."/>
            <person name="Xu H."/>
            <person name="Jiang L."/>
            <person name="Shao Z."/>
        </authorList>
    </citation>
    <scope>NUCLEOTIDE SEQUENCE [LARGE SCALE GENOMIC DNA]</scope>
    <source>
        <strain evidence="2 3">13D2W-2</strain>
    </source>
</reference>
<gene>
    <name evidence="2" type="primary">agaS</name>
    <name evidence="2" type="ORF">DW2_15365</name>
</gene>
<dbReference type="GO" id="GO:1901135">
    <property type="term" value="P:carbohydrate derivative metabolic process"/>
    <property type="evidence" value="ECO:0007669"/>
    <property type="project" value="InterPro"/>
</dbReference>
<dbReference type="EMBL" id="AQRC01000014">
    <property type="protein sequence ID" value="KFE33857.1"/>
    <property type="molecule type" value="Genomic_DNA"/>
</dbReference>
<name>A0A085TT10_9RHOB</name>
<dbReference type="InterPro" id="IPR046348">
    <property type="entry name" value="SIS_dom_sf"/>
</dbReference>
<dbReference type="PANTHER" id="PTHR32502">
    <property type="entry name" value="N-ACETYLGALACTOSAMINE PERMEASE II COMPONENT-RELATED"/>
    <property type="match status" value="1"/>
</dbReference>
<dbReference type="Gene3D" id="3.40.50.10490">
    <property type="entry name" value="Glucose-6-phosphate isomerase like protein, domain 1"/>
    <property type="match status" value="2"/>
</dbReference>